<name>A0A5J5DF43_9PERO</name>
<gene>
    <name evidence="2" type="ORF">FQN60_017329</name>
</gene>
<evidence type="ECO:0000313" key="3">
    <source>
        <dbReference type="Proteomes" id="UP000327493"/>
    </source>
</evidence>
<proteinExistence type="predicted"/>
<comment type="caution">
    <text evidence="2">The sequence shown here is derived from an EMBL/GenBank/DDBJ whole genome shotgun (WGS) entry which is preliminary data.</text>
</comment>
<reference evidence="2 3" key="1">
    <citation type="submission" date="2019-08" db="EMBL/GenBank/DDBJ databases">
        <title>A chromosome-level genome assembly, high-density linkage maps, and genome scans reveal the genomic architecture of hybrid incompatibilities underlying speciation via character displacement in darters (Percidae: Etheostominae).</title>
        <authorList>
            <person name="Moran R.L."/>
            <person name="Catchen J.M."/>
            <person name="Fuller R.C."/>
        </authorList>
    </citation>
    <scope>NUCLEOTIDE SEQUENCE [LARGE SCALE GENOMIC DNA]</scope>
    <source>
        <strain evidence="2">EspeVRDwgs_2016</strain>
        <tissue evidence="2">Muscle</tissue>
    </source>
</reference>
<evidence type="ECO:0000313" key="2">
    <source>
        <dbReference type="EMBL" id="KAA8591955.1"/>
    </source>
</evidence>
<feature type="non-terminal residue" evidence="2">
    <location>
        <position position="1"/>
    </location>
</feature>
<protein>
    <submittedName>
        <fullName evidence="2">Uncharacterized protein</fullName>
    </submittedName>
</protein>
<sequence length="84" mass="9520">EEDNNYVNAPAWTEDEVAAPPVISANNAQLTAENQQLETLMQHLNLSKDNSRMRTREGQQQSDSPVGQPDTKLYCLRKQDHKPD</sequence>
<dbReference type="EMBL" id="VOFY01000006">
    <property type="protein sequence ID" value="KAA8591955.1"/>
    <property type="molecule type" value="Genomic_DNA"/>
</dbReference>
<organism evidence="2 3">
    <name type="scientific">Etheostoma spectabile</name>
    <name type="common">orangethroat darter</name>
    <dbReference type="NCBI Taxonomy" id="54343"/>
    <lineage>
        <taxon>Eukaryota</taxon>
        <taxon>Metazoa</taxon>
        <taxon>Chordata</taxon>
        <taxon>Craniata</taxon>
        <taxon>Vertebrata</taxon>
        <taxon>Euteleostomi</taxon>
        <taxon>Actinopterygii</taxon>
        <taxon>Neopterygii</taxon>
        <taxon>Teleostei</taxon>
        <taxon>Neoteleostei</taxon>
        <taxon>Acanthomorphata</taxon>
        <taxon>Eupercaria</taxon>
        <taxon>Perciformes</taxon>
        <taxon>Percoidei</taxon>
        <taxon>Percidae</taxon>
        <taxon>Etheostomatinae</taxon>
        <taxon>Etheostoma</taxon>
    </lineage>
</organism>
<dbReference type="Proteomes" id="UP000327493">
    <property type="component" value="Chromosome 6"/>
</dbReference>
<keyword evidence="3" id="KW-1185">Reference proteome</keyword>
<feature type="region of interest" description="Disordered" evidence="1">
    <location>
        <begin position="46"/>
        <end position="84"/>
    </location>
</feature>
<dbReference type="AlphaFoldDB" id="A0A5J5DF43"/>
<evidence type="ECO:0000256" key="1">
    <source>
        <dbReference type="SAM" id="MobiDB-lite"/>
    </source>
</evidence>
<accession>A0A5J5DF43</accession>